<keyword evidence="6" id="KW-0998">Cell outer membrane</keyword>
<feature type="region of interest" description="Disordered" evidence="7">
    <location>
        <begin position="849"/>
        <end position="871"/>
    </location>
</feature>
<reference evidence="11 12" key="1">
    <citation type="submission" date="2019-02" db="EMBL/GenBank/DDBJ databases">
        <title>WGS of Pseudoxanthomonas species novum from clinical isolates.</title>
        <authorList>
            <person name="Bernier A.-M."/>
            <person name="Bernard K."/>
            <person name="Vachon A."/>
        </authorList>
    </citation>
    <scope>NUCLEOTIDE SEQUENCE [LARGE SCALE GENOMIC DNA]</scope>
    <source>
        <strain evidence="11 12">NML171202</strain>
    </source>
</reference>
<evidence type="ECO:0000256" key="1">
    <source>
        <dbReference type="ARBA" id="ARBA00004571"/>
    </source>
</evidence>
<dbReference type="Gene3D" id="2.170.130.10">
    <property type="entry name" value="TonB-dependent receptor, plug domain"/>
    <property type="match status" value="1"/>
</dbReference>
<dbReference type="InterPro" id="IPR013784">
    <property type="entry name" value="Carb-bd-like_fold"/>
</dbReference>
<name>A0A4Q8LFA4_9GAMM</name>
<dbReference type="EMBL" id="SHMB01000005">
    <property type="protein sequence ID" value="TAA27709.1"/>
    <property type="molecule type" value="Genomic_DNA"/>
</dbReference>
<sequence length="1045" mass="112584">MALLLPVNQRDLSMKFAKTMKRTALSAALGMCFAGVVHAQSTSGSIRGTVQPGSTVTISNNSGFSRTVTADADGRYSLSSLPVGSYTVTSQEGGSKSVIVTVGSAVDASFGGNAATLETVRVTGASAPKIDVTATDTHTVITAEQLKRLPIPRSAEAIALLAPGTASGNGYYFGNSVSFGGASVAENAYYINGFFTGNPMTNVGGYTLPYGSIAQQETYTGGYSAKYGRSDGGVINGIGMSGSNDLHFGGQITFSPKGLRSNNPDRYYPNMDFSAANANPNIPVNPDTGKPYQYGYESPQLAGTIYDKGNQHERWESTYSGYVSGPLIRDTLFGFISAETDKVDTATGSPSQAAPATYERYSSTNPKLYAKLNWNINDSNLLEYTYLHEKTNERGTDYGYDFDTQAIGNVLNSITPTYLTNDLSVLKYTGYLTDSLTFDATYGRTRQAYKAINPQVSAGIDMVTASQATVNPAVGDISGVTIPNTLTAGGTNAIDRSHGLRADLQWVVGDHTLTLGVDNMKFSSDNEGITQYVNNWRYSHTNNMGALAAYGIPSLAASNGYYVSNTFYTDASSMSLKQDAYYLEDKWQVVDNLLLTVGLRNDKFTNYNNVGKPYVDSGNQWAPRIGAAWDVFGDSSFKLFANAGRYFLALPNAVALRGASPSTFTRQYFTYTGINPNTGAPVTDQASTVLVLNGEDGKPVDPNTIAPTNLKSEYQDEYILGFEKTLGASWAFGAKFTYRDLKSAVDDICDPGTMYNKLAATQGQSVADGVDIPGCFLGNPSASNTFNLQNIDANGNPTGTYTKLTMNPSDWGWPSPMKRTYKAIDLFLEHPFDGKWEFRVDYTYSKLQGNTEGPANSDTGQGSDSHDNGVSTSENWDIAAIMKYADGYLANDHRHQIKLHGSYAFNDDWSVGVSARLMAGAPANCFGYYNPDGSIDENDNADGGPADPAGNYGAAYHTCFGKSASPGTKFLPWTHDWDLGVVYAPGYFDHKLRLGLNAFNVFNSHGITSQGWTSETAAYTVSNTYGLPYAFQSPRYVQFSAAYDW</sequence>
<dbReference type="InterPro" id="IPR036942">
    <property type="entry name" value="Beta-barrel_TonB_sf"/>
</dbReference>
<accession>A0A4Q8LFA4</accession>
<evidence type="ECO:0000256" key="2">
    <source>
        <dbReference type="ARBA" id="ARBA00022448"/>
    </source>
</evidence>
<dbReference type="Pfam" id="PF25183">
    <property type="entry name" value="OMP_b-brl_4"/>
    <property type="match status" value="2"/>
</dbReference>
<dbReference type="AlphaFoldDB" id="A0A4Q8LFA4"/>
<evidence type="ECO:0000256" key="5">
    <source>
        <dbReference type="ARBA" id="ARBA00023136"/>
    </source>
</evidence>
<keyword evidence="8" id="KW-0732">Signal</keyword>
<dbReference type="InterPro" id="IPR039426">
    <property type="entry name" value="TonB-dep_rcpt-like"/>
</dbReference>
<dbReference type="GO" id="GO:0015344">
    <property type="term" value="F:siderophore uptake transmembrane transporter activity"/>
    <property type="evidence" value="ECO:0007669"/>
    <property type="project" value="TreeGrafter"/>
</dbReference>
<keyword evidence="4" id="KW-0812">Transmembrane</keyword>
<feature type="domain" description="TonB-dependent transporter Oar-like beta-barrel" evidence="10">
    <location>
        <begin position="616"/>
        <end position="1007"/>
    </location>
</feature>
<feature type="signal peptide" evidence="8">
    <location>
        <begin position="1"/>
        <end position="39"/>
    </location>
</feature>
<evidence type="ECO:0000256" key="4">
    <source>
        <dbReference type="ARBA" id="ARBA00022692"/>
    </source>
</evidence>
<feature type="chain" id="PRO_5020319334" evidence="8">
    <location>
        <begin position="40"/>
        <end position="1045"/>
    </location>
</feature>
<proteinExistence type="predicted"/>
<comment type="caution">
    <text evidence="11">The sequence shown here is derived from an EMBL/GenBank/DDBJ whole genome shotgun (WGS) entry which is preliminary data.</text>
</comment>
<evidence type="ECO:0000256" key="3">
    <source>
        <dbReference type="ARBA" id="ARBA00022452"/>
    </source>
</evidence>
<gene>
    <name evidence="11" type="ORF">EA661_13255</name>
</gene>
<dbReference type="SUPFAM" id="SSF56935">
    <property type="entry name" value="Porins"/>
    <property type="match status" value="1"/>
</dbReference>
<dbReference type="InterPro" id="IPR012910">
    <property type="entry name" value="Plug_dom"/>
</dbReference>
<dbReference type="GO" id="GO:0030246">
    <property type="term" value="F:carbohydrate binding"/>
    <property type="evidence" value="ECO:0007669"/>
    <property type="project" value="InterPro"/>
</dbReference>
<dbReference type="SUPFAM" id="SSF49452">
    <property type="entry name" value="Starch-binding domain-like"/>
    <property type="match status" value="1"/>
</dbReference>
<dbReference type="Pfam" id="PF13620">
    <property type="entry name" value="CarboxypepD_reg"/>
    <property type="match status" value="1"/>
</dbReference>
<dbReference type="Gene3D" id="2.60.40.1120">
    <property type="entry name" value="Carboxypeptidase-like, regulatory domain"/>
    <property type="match status" value="1"/>
</dbReference>
<dbReference type="GO" id="GO:0044718">
    <property type="term" value="P:siderophore transmembrane transport"/>
    <property type="evidence" value="ECO:0007669"/>
    <property type="project" value="TreeGrafter"/>
</dbReference>
<dbReference type="Proteomes" id="UP000291286">
    <property type="component" value="Unassembled WGS sequence"/>
</dbReference>
<dbReference type="Pfam" id="PF07715">
    <property type="entry name" value="Plug"/>
    <property type="match status" value="1"/>
</dbReference>
<evidence type="ECO:0000256" key="7">
    <source>
        <dbReference type="SAM" id="MobiDB-lite"/>
    </source>
</evidence>
<evidence type="ECO:0000313" key="11">
    <source>
        <dbReference type="EMBL" id="TAA27709.1"/>
    </source>
</evidence>
<organism evidence="11 12">
    <name type="scientific">Pseudoxanthomonas winnipegensis</name>
    <dbReference type="NCBI Taxonomy" id="2480810"/>
    <lineage>
        <taxon>Bacteria</taxon>
        <taxon>Pseudomonadati</taxon>
        <taxon>Pseudomonadota</taxon>
        <taxon>Gammaproteobacteria</taxon>
        <taxon>Lysobacterales</taxon>
        <taxon>Lysobacteraceae</taxon>
        <taxon>Pseudoxanthomonas</taxon>
    </lineage>
</organism>
<dbReference type="PANTHER" id="PTHR30069:SF46">
    <property type="entry name" value="OAR PROTEIN"/>
    <property type="match status" value="1"/>
</dbReference>
<feature type="domain" description="TonB-dependent receptor plug" evidence="9">
    <location>
        <begin position="135"/>
        <end position="233"/>
    </location>
</feature>
<evidence type="ECO:0000313" key="12">
    <source>
        <dbReference type="Proteomes" id="UP000291286"/>
    </source>
</evidence>
<dbReference type="InterPro" id="IPR057601">
    <property type="entry name" value="Oar-like_b-barrel"/>
</dbReference>
<evidence type="ECO:0000256" key="6">
    <source>
        <dbReference type="ARBA" id="ARBA00023237"/>
    </source>
</evidence>
<evidence type="ECO:0000259" key="10">
    <source>
        <dbReference type="Pfam" id="PF25183"/>
    </source>
</evidence>
<dbReference type="PANTHER" id="PTHR30069">
    <property type="entry name" value="TONB-DEPENDENT OUTER MEMBRANE RECEPTOR"/>
    <property type="match status" value="1"/>
</dbReference>
<keyword evidence="2" id="KW-0813">Transport</keyword>
<keyword evidence="11" id="KW-0675">Receptor</keyword>
<keyword evidence="5" id="KW-0472">Membrane</keyword>
<dbReference type="GO" id="GO:0009279">
    <property type="term" value="C:cell outer membrane"/>
    <property type="evidence" value="ECO:0007669"/>
    <property type="project" value="UniProtKB-SubCell"/>
</dbReference>
<keyword evidence="3" id="KW-1134">Transmembrane beta strand</keyword>
<comment type="subcellular location">
    <subcellularLocation>
        <location evidence="1">Cell outer membrane</location>
        <topology evidence="1">Multi-pass membrane protein</topology>
    </subcellularLocation>
</comment>
<dbReference type="Gene3D" id="2.40.170.20">
    <property type="entry name" value="TonB-dependent receptor, beta-barrel domain"/>
    <property type="match status" value="1"/>
</dbReference>
<evidence type="ECO:0000256" key="8">
    <source>
        <dbReference type="SAM" id="SignalP"/>
    </source>
</evidence>
<dbReference type="InterPro" id="IPR037066">
    <property type="entry name" value="Plug_dom_sf"/>
</dbReference>
<feature type="domain" description="TonB-dependent transporter Oar-like beta-barrel" evidence="10">
    <location>
        <begin position="363"/>
        <end position="609"/>
    </location>
</feature>
<evidence type="ECO:0000259" key="9">
    <source>
        <dbReference type="Pfam" id="PF07715"/>
    </source>
</evidence>
<protein>
    <submittedName>
        <fullName evidence="11">TonB-dependent receptor</fullName>
    </submittedName>
</protein>